<evidence type="ECO:0000313" key="2">
    <source>
        <dbReference type="Proteomes" id="UP000887566"/>
    </source>
</evidence>
<evidence type="ECO:0000313" key="3">
    <source>
        <dbReference type="WBParaSite" id="PSAMB.scaffold3030size19963.g20131.t1"/>
    </source>
</evidence>
<feature type="compositionally biased region" description="Basic and acidic residues" evidence="1">
    <location>
        <begin position="34"/>
        <end position="45"/>
    </location>
</feature>
<name>A0A914W2N9_9BILA</name>
<keyword evidence="2" id="KW-1185">Reference proteome</keyword>
<accession>A0A914W2N9</accession>
<feature type="compositionally biased region" description="Polar residues" evidence="1">
    <location>
        <begin position="21"/>
        <end position="32"/>
    </location>
</feature>
<feature type="region of interest" description="Disordered" evidence="1">
    <location>
        <begin position="1"/>
        <end position="68"/>
    </location>
</feature>
<sequence>MQQGSASGGGWHVVAGAAARTSRSAPISSRQGKTARESPESERIGADGGRFSAQRGPGYSVPGRARTTKLIRPQRRAPSKFFRWPTANQFFAGALYRPKFQ</sequence>
<dbReference type="WBParaSite" id="PSAMB.scaffold3030size19963.g20131.t1">
    <property type="protein sequence ID" value="PSAMB.scaffold3030size19963.g20131.t1"/>
    <property type="gene ID" value="PSAMB.scaffold3030size19963.g20131"/>
</dbReference>
<organism evidence="2 3">
    <name type="scientific">Plectus sambesii</name>
    <dbReference type="NCBI Taxonomy" id="2011161"/>
    <lineage>
        <taxon>Eukaryota</taxon>
        <taxon>Metazoa</taxon>
        <taxon>Ecdysozoa</taxon>
        <taxon>Nematoda</taxon>
        <taxon>Chromadorea</taxon>
        <taxon>Plectida</taxon>
        <taxon>Plectina</taxon>
        <taxon>Plectoidea</taxon>
        <taxon>Plectidae</taxon>
        <taxon>Plectus</taxon>
    </lineage>
</organism>
<protein>
    <submittedName>
        <fullName evidence="3">Uncharacterized protein</fullName>
    </submittedName>
</protein>
<dbReference type="Proteomes" id="UP000887566">
    <property type="component" value="Unplaced"/>
</dbReference>
<feature type="compositionally biased region" description="Gly residues" evidence="1">
    <location>
        <begin position="1"/>
        <end position="11"/>
    </location>
</feature>
<reference evidence="3" key="1">
    <citation type="submission" date="2022-11" db="UniProtKB">
        <authorList>
            <consortium name="WormBaseParasite"/>
        </authorList>
    </citation>
    <scope>IDENTIFICATION</scope>
</reference>
<proteinExistence type="predicted"/>
<dbReference type="AlphaFoldDB" id="A0A914W2N9"/>
<evidence type="ECO:0000256" key="1">
    <source>
        <dbReference type="SAM" id="MobiDB-lite"/>
    </source>
</evidence>